<name>A0A7K0DTS3_9NOCA</name>
<protein>
    <recommendedName>
        <fullName evidence="5">GAD-related domain-containing protein</fullName>
    </recommendedName>
</protein>
<dbReference type="RefSeq" id="WP_153345699.1">
    <property type="nucleotide sequence ID" value="NZ_WEGI01000010.1"/>
</dbReference>
<evidence type="ECO:0000259" key="1">
    <source>
        <dbReference type="Pfam" id="PF08887"/>
    </source>
</evidence>
<dbReference type="Pfam" id="PF08906">
    <property type="entry name" value="T6SS_Tdi1_C"/>
    <property type="match status" value="1"/>
</dbReference>
<reference evidence="3 4" key="1">
    <citation type="submission" date="2019-10" db="EMBL/GenBank/DDBJ databases">
        <title>Nocardia macrotermitis sp. nov. and Nocardia aurantia sp. nov., isolated from the gut of fungus growing-termite Macrotermes natalensis.</title>
        <authorList>
            <person name="Benndorf R."/>
            <person name="Schwitalla J."/>
            <person name="Martin K."/>
            <person name="De Beer W."/>
            <person name="Kaster A.-K."/>
            <person name="Vollmers J."/>
            <person name="Poulsen M."/>
            <person name="Beemelmanns C."/>
        </authorList>
    </citation>
    <scope>NUCLEOTIDE SEQUENCE [LARGE SCALE GENOMIC DNA]</scope>
    <source>
        <strain evidence="3 4">RB56</strain>
    </source>
</reference>
<evidence type="ECO:0008006" key="5">
    <source>
        <dbReference type="Google" id="ProtNLM"/>
    </source>
</evidence>
<evidence type="ECO:0000259" key="2">
    <source>
        <dbReference type="Pfam" id="PF08906"/>
    </source>
</evidence>
<gene>
    <name evidence="3" type="ORF">NRB56_47500</name>
</gene>
<dbReference type="OrthoDB" id="9016361at2"/>
<sequence length="220" mass="24706">MESRLTMSRITEAIVRNWGQPTFRAETPTERFEQFRGIAPPALLDIWFEFGFSGFDNGRWWICDPVAWQPAVDVWTAGLELPTGPDSWIAVTRSAFGRMKLWSNSTGFSLTVLPYLGWLMYKPSPRQVRDESTTEMAMYAGFLAQNRENMDVPDEDGAGIFDQVLPRLGPVAADTLYGFVPAPALGGSLAADHVEVFDAEVHMRLLSDLTPRQLMERATQ</sequence>
<dbReference type="InterPro" id="IPR014983">
    <property type="entry name" value="GAD-rel"/>
</dbReference>
<organism evidence="3 4">
    <name type="scientific">Nocardia aurantia</name>
    <dbReference type="NCBI Taxonomy" id="2585199"/>
    <lineage>
        <taxon>Bacteria</taxon>
        <taxon>Bacillati</taxon>
        <taxon>Actinomycetota</taxon>
        <taxon>Actinomycetes</taxon>
        <taxon>Mycobacteriales</taxon>
        <taxon>Nocardiaceae</taxon>
        <taxon>Nocardia</taxon>
    </lineage>
</organism>
<feature type="domain" description="T6SS immunity protein Tdi1 C-terminal" evidence="2">
    <location>
        <begin position="139"/>
        <end position="210"/>
    </location>
</feature>
<dbReference type="EMBL" id="WEGI01000010">
    <property type="protein sequence ID" value="MQY29161.1"/>
    <property type="molecule type" value="Genomic_DNA"/>
</dbReference>
<evidence type="ECO:0000313" key="3">
    <source>
        <dbReference type="EMBL" id="MQY29161.1"/>
    </source>
</evidence>
<dbReference type="Pfam" id="PF08887">
    <property type="entry name" value="GAD-like"/>
    <property type="match status" value="1"/>
</dbReference>
<evidence type="ECO:0000313" key="4">
    <source>
        <dbReference type="Proteomes" id="UP000431401"/>
    </source>
</evidence>
<dbReference type="Proteomes" id="UP000431401">
    <property type="component" value="Unassembled WGS sequence"/>
</dbReference>
<accession>A0A7K0DTS3</accession>
<dbReference type="InterPro" id="IPR015002">
    <property type="entry name" value="T6SS_Tdi1_C"/>
</dbReference>
<dbReference type="AlphaFoldDB" id="A0A7K0DTS3"/>
<feature type="domain" description="GAD-related" evidence="1">
    <location>
        <begin position="11"/>
        <end position="112"/>
    </location>
</feature>
<comment type="caution">
    <text evidence="3">The sequence shown here is derived from an EMBL/GenBank/DDBJ whole genome shotgun (WGS) entry which is preliminary data.</text>
</comment>
<keyword evidence="4" id="KW-1185">Reference proteome</keyword>
<proteinExistence type="predicted"/>